<proteinExistence type="predicted"/>
<name>A0ABY7GXS0_9BACT</name>
<sequence length="66" mass="7060">MTFLLAAPARRIHSGEARLAAAGVLGRGSTRGPASARHPASLNLLAGDRRYEWTEATREDEADADQ</sequence>
<dbReference type="RefSeq" id="WP_269034074.1">
    <property type="nucleotide sequence ID" value="NZ_CP114040.1"/>
</dbReference>
<gene>
    <name evidence="1" type="ORF">O0S08_36485</name>
</gene>
<evidence type="ECO:0000313" key="2">
    <source>
        <dbReference type="Proteomes" id="UP001164459"/>
    </source>
</evidence>
<protein>
    <submittedName>
        <fullName evidence="1">Uncharacterized protein</fullName>
    </submittedName>
</protein>
<dbReference type="Proteomes" id="UP001164459">
    <property type="component" value="Chromosome"/>
</dbReference>
<keyword evidence="2" id="KW-1185">Reference proteome</keyword>
<organism evidence="1 2">
    <name type="scientific">Nannocystis punicea</name>
    <dbReference type="NCBI Taxonomy" id="2995304"/>
    <lineage>
        <taxon>Bacteria</taxon>
        <taxon>Pseudomonadati</taxon>
        <taxon>Myxococcota</taxon>
        <taxon>Polyangia</taxon>
        <taxon>Nannocystales</taxon>
        <taxon>Nannocystaceae</taxon>
        <taxon>Nannocystis</taxon>
    </lineage>
</organism>
<accession>A0ABY7GXS0</accession>
<dbReference type="EMBL" id="CP114040">
    <property type="protein sequence ID" value="WAS91712.1"/>
    <property type="molecule type" value="Genomic_DNA"/>
</dbReference>
<reference evidence="1" key="1">
    <citation type="submission" date="2022-11" db="EMBL/GenBank/DDBJ databases">
        <title>Minimal conservation of predation-associated metabolite biosynthetic gene clusters underscores biosynthetic potential of Myxococcota including descriptions for ten novel species: Archangium lansinium sp. nov., Myxococcus landrumus sp. nov., Nannocystis bai.</title>
        <authorList>
            <person name="Ahearne A."/>
            <person name="Stevens C."/>
            <person name="Dowd S."/>
        </authorList>
    </citation>
    <scope>NUCLEOTIDE SEQUENCE</scope>
    <source>
        <strain evidence="1">Fl3</strain>
    </source>
</reference>
<evidence type="ECO:0000313" key="1">
    <source>
        <dbReference type="EMBL" id="WAS91712.1"/>
    </source>
</evidence>